<gene>
    <name evidence="1" type="ORF">QAD02_011247</name>
</gene>
<name>A0ACC2NXY0_9HYME</name>
<keyword evidence="2" id="KW-1185">Reference proteome</keyword>
<comment type="caution">
    <text evidence="1">The sequence shown here is derived from an EMBL/GenBank/DDBJ whole genome shotgun (WGS) entry which is preliminary data.</text>
</comment>
<evidence type="ECO:0000313" key="2">
    <source>
        <dbReference type="Proteomes" id="UP001239111"/>
    </source>
</evidence>
<sequence>MALNLQKLLTLLALFTTLAAVTAIKRKILSQHLSVDTEAHLKFFTLQTINLWTFLCEDVKPSEQEHKCSLIYKENSFNGDKTNHANSDKVCDVSLKLPENHKISQITRVHPLSPNQAIVTWTELDNKNHSVSLKLLNIDFEKCTKVKQNIIDFGPTILTKWFILTTNETFEVAYEDDRHCSGWCSQTFDHYGTRISESKNFTVDYHRRDNFIYPSGYNLVYSKSDKCMVLESERKLHAALFFSHEFTETYRSIQSSGVSISTDFGILSVCQLSGSQGKSLNCSRIDMKKWIELKFNYTIQNFLISSLPNGGYVTLTSKFGKWENQQEPTESLRFYLTEFDEFGVRKQEMKVAHMKCHDDFSVARAQIFQGKDGEPCVSLLDTATDMFNAKCFPR</sequence>
<dbReference type="EMBL" id="CM056742">
    <property type="protein sequence ID" value="KAJ8675461.1"/>
    <property type="molecule type" value="Genomic_DNA"/>
</dbReference>
<protein>
    <submittedName>
        <fullName evidence="1">Uncharacterized protein</fullName>
    </submittedName>
</protein>
<evidence type="ECO:0000313" key="1">
    <source>
        <dbReference type="EMBL" id="KAJ8675461.1"/>
    </source>
</evidence>
<accession>A0ACC2NXY0</accession>
<organism evidence="1 2">
    <name type="scientific">Eretmocerus hayati</name>
    <dbReference type="NCBI Taxonomy" id="131215"/>
    <lineage>
        <taxon>Eukaryota</taxon>
        <taxon>Metazoa</taxon>
        <taxon>Ecdysozoa</taxon>
        <taxon>Arthropoda</taxon>
        <taxon>Hexapoda</taxon>
        <taxon>Insecta</taxon>
        <taxon>Pterygota</taxon>
        <taxon>Neoptera</taxon>
        <taxon>Endopterygota</taxon>
        <taxon>Hymenoptera</taxon>
        <taxon>Apocrita</taxon>
        <taxon>Proctotrupomorpha</taxon>
        <taxon>Chalcidoidea</taxon>
        <taxon>Aphelinidae</taxon>
        <taxon>Aphelininae</taxon>
        <taxon>Eretmocerus</taxon>
    </lineage>
</organism>
<proteinExistence type="predicted"/>
<reference evidence="1" key="1">
    <citation type="submission" date="2023-04" db="EMBL/GenBank/DDBJ databases">
        <title>A chromosome-level genome assembly of the parasitoid wasp Eretmocerus hayati.</title>
        <authorList>
            <person name="Zhong Y."/>
            <person name="Liu S."/>
            <person name="Liu Y."/>
        </authorList>
    </citation>
    <scope>NUCLEOTIDE SEQUENCE</scope>
    <source>
        <strain evidence="1">ZJU_SS_LIU_2023</strain>
    </source>
</reference>
<dbReference type="Proteomes" id="UP001239111">
    <property type="component" value="Chromosome 2"/>
</dbReference>